<dbReference type="GO" id="GO:0009630">
    <property type="term" value="P:gravitropism"/>
    <property type="evidence" value="ECO:0007669"/>
    <property type="project" value="InterPro"/>
</dbReference>
<sequence>MINEQGTPFMCPTDWPSSNSLLRYPKSHYYVNSSSKAQGNQFQKSFACLETASPDGEHVEDRPSVSLSELFHGFHMFRTPGKDLFITDLATPKLSTSIEYMMQNETGTTEDELKLVKEKLEKVLSVEGKEYDHNQLSWRNSFTYVGKSRHGSTTAYSGKPSATNNENGVANPLKHYVFGSEVELPETTIVKDHRTSLWELFQKSKKSQEKTEPQSNIEKQKEKKTDKSSMHLIKKILKRRTLHTPSQCSTAAPVGTVDSASADEKLHKILRMLHRLYPEASAISQKSQNMWKYVTGSNFTNQERYRNGNQMLPEDTIIFPYRPMPEKSANHTKSNMSDSTYGGGDTNWNRECWIKSDAESVTPKGKKVSLDRKQRGPIVGYHPLLEQIQIRVAYGLPDIGTVEARTVVWMDAALGLKDRKKFIYW</sequence>
<dbReference type="EMBL" id="LEKV01003816">
    <property type="protein sequence ID" value="KVH97883.1"/>
    <property type="molecule type" value="Genomic_DNA"/>
</dbReference>
<dbReference type="STRING" id="59895.A0A103XVY1"/>
<keyword evidence="3" id="KW-1185">Reference proteome</keyword>
<evidence type="ECO:0000313" key="2">
    <source>
        <dbReference type="EMBL" id="KVH97883.1"/>
    </source>
</evidence>
<feature type="region of interest" description="Disordered" evidence="1">
    <location>
        <begin position="203"/>
        <end position="230"/>
    </location>
</feature>
<feature type="region of interest" description="Disordered" evidence="1">
    <location>
        <begin position="149"/>
        <end position="168"/>
    </location>
</feature>
<organism evidence="2 3">
    <name type="scientific">Cynara cardunculus var. scolymus</name>
    <name type="common">Globe artichoke</name>
    <name type="synonym">Cynara scolymus</name>
    <dbReference type="NCBI Taxonomy" id="59895"/>
    <lineage>
        <taxon>Eukaryota</taxon>
        <taxon>Viridiplantae</taxon>
        <taxon>Streptophyta</taxon>
        <taxon>Embryophyta</taxon>
        <taxon>Tracheophyta</taxon>
        <taxon>Spermatophyta</taxon>
        <taxon>Magnoliopsida</taxon>
        <taxon>eudicotyledons</taxon>
        <taxon>Gunneridae</taxon>
        <taxon>Pentapetalae</taxon>
        <taxon>asterids</taxon>
        <taxon>campanulids</taxon>
        <taxon>Asterales</taxon>
        <taxon>Asteraceae</taxon>
        <taxon>Carduoideae</taxon>
        <taxon>Cardueae</taxon>
        <taxon>Carduinae</taxon>
        <taxon>Cynara</taxon>
    </lineage>
</organism>
<protein>
    <submittedName>
        <fullName evidence="2">Uncharacterized protein</fullName>
    </submittedName>
</protein>
<dbReference type="Proteomes" id="UP000243975">
    <property type="component" value="Unassembled WGS sequence"/>
</dbReference>
<comment type="caution">
    <text evidence="2">The sequence shown here is derived from an EMBL/GenBank/DDBJ whole genome shotgun (WGS) entry which is preliminary data.</text>
</comment>
<name>A0A103XVY1_CYNCS</name>
<proteinExistence type="predicted"/>
<feature type="compositionally biased region" description="Polar residues" evidence="1">
    <location>
        <begin position="151"/>
        <end position="168"/>
    </location>
</feature>
<feature type="compositionally biased region" description="Basic and acidic residues" evidence="1">
    <location>
        <begin position="206"/>
        <end position="229"/>
    </location>
</feature>
<evidence type="ECO:0000313" key="3">
    <source>
        <dbReference type="Proteomes" id="UP000243975"/>
    </source>
</evidence>
<reference evidence="2 3" key="1">
    <citation type="journal article" date="2016" name="Sci. Rep.">
        <title>The genome sequence of the outbreeding globe artichoke constructed de novo incorporating a phase-aware low-pass sequencing strategy of F1 progeny.</title>
        <authorList>
            <person name="Scaglione D."/>
            <person name="Reyes-Chin-Wo S."/>
            <person name="Acquadro A."/>
            <person name="Froenicke L."/>
            <person name="Portis E."/>
            <person name="Beitel C."/>
            <person name="Tirone M."/>
            <person name="Mauro R."/>
            <person name="Lo Monaco A."/>
            <person name="Mauromicale G."/>
            <person name="Faccioli P."/>
            <person name="Cattivelli L."/>
            <person name="Rieseberg L."/>
            <person name="Michelmore R."/>
            <person name="Lanteri S."/>
        </authorList>
    </citation>
    <scope>NUCLEOTIDE SEQUENCE [LARGE SCALE GENOMIC DNA]</scope>
    <source>
        <strain evidence="2">2C</strain>
    </source>
</reference>
<accession>A0A103XVY1</accession>
<dbReference type="GO" id="GO:2000012">
    <property type="term" value="P:regulation of auxin polar transport"/>
    <property type="evidence" value="ECO:0007669"/>
    <property type="project" value="InterPro"/>
</dbReference>
<dbReference type="Gramene" id="KVH97883">
    <property type="protein sequence ID" value="KVH97883"/>
    <property type="gene ID" value="Ccrd_000001"/>
</dbReference>
<dbReference type="PANTHER" id="PTHR34959:SF3">
    <property type="entry name" value="PROTEIN LAZY 1"/>
    <property type="match status" value="1"/>
</dbReference>
<dbReference type="AlphaFoldDB" id="A0A103XVY1"/>
<dbReference type="PANTHER" id="PTHR34959">
    <property type="entry name" value="PROTEIN LAZY 1"/>
    <property type="match status" value="1"/>
</dbReference>
<evidence type="ECO:0000256" key="1">
    <source>
        <dbReference type="SAM" id="MobiDB-lite"/>
    </source>
</evidence>
<gene>
    <name evidence="2" type="ORF">Ccrd_000001</name>
</gene>
<dbReference type="InterPro" id="IPR038928">
    <property type="entry name" value="LAZY1"/>
</dbReference>